<protein>
    <submittedName>
        <fullName evidence="2">Twin-arginine translocation pathway signal</fullName>
    </submittedName>
</protein>
<dbReference type="PANTHER" id="PTHR42923">
    <property type="entry name" value="PROTOPORPHYRINOGEN OXIDASE"/>
    <property type="match status" value="1"/>
</dbReference>
<name>M2AA03_9BACT</name>
<gene>
    <name evidence="2" type="ORF">RE6C_00239</name>
</gene>
<evidence type="ECO:0000313" key="3">
    <source>
        <dbReference type="Proteomes" id="UP000011529"/>
    </source>
</evidence>
<evidence type="ECO:0000313" key="2">
    <source>
        <dbReference type="EMBL" id="EMB19121.1"/>
    </source>
</evidence>
<comment type="caution">
    <text evidence="2">The sequence shown here is derived from an EMBL/GenBank/DDBJ whole genome shotgun (WGS) entry which is preliminary data.</text>
</comment>
<dbReference type="Pfam" id="PF01593">
    <property type="entry name" value="Amino_oxidase"/>
    <property type="match status" value="1"/>
</dbReference>
<dbReference type="PATRIC" id="fig|1263867.3.peg.261"/>
<dbReference type="GO" id="GO:0016491">
    <property type="term" value="F:oxidoreductase activity"/>
    <property type="evidence" value="ECO:0007669"/>
    <property type="project" value="InterPro"/>
</dbReference>
<dbReference type="PROSITE" id="PS51257">
    <property type="entry name" value="PROKAR_LIPOPROTEIN"/>
    <property type="match status" value="1"/>
</dbReference>
<organism evidence="2 3">
    <name type="scientific">Rhodopirellula europaea 6C</name>
    <dbReference type="NCBI Taxonomy" id="1263867"/>
    <lineage>
        <taxon>Bacteria</taxon>
        <taxon>Pseudomonadati</taxon>
        <taxon>Planctomycetota</taxon>
        <taxon>Planctomycetia</taxon>
        <taxon>Pirellulales</taxon>
        <taxon>Pirellulaceae</taxon>
        <taxon>Rhodopirellula</taxon>
    </lineage>
</organism>
<dbReference type="Gene3D" id="3.50.50.60">
    <property type="entry name" value="FAD/NAD(P)-binding domain"/>
    <property type="match status" value="1"/>
</dbReference>
<feature type="domain" description="Amine oxidase" evidence="1">
    <location>
        <begin position="86"/>
        <end position="552"/>
    </location>
</feature>
<dbReference type="InterPro" id="IPR002937">
    <property type="entry name" value="Amino_oxidase"/>
</dbReference>
<dbReference type="EMBL" id="ANMO01000011">
    <property type="protein sequence ID" value="EMB19121.1"/>
    <property type="molecule type" value="Genomic_DNA"/>
</dbReference>
<accession>M2AA03</accession>
<dbReference type="PANTHER" id="PTHR42923:SF39">
    <property type="entry name" value="AMINO OXIDASE"/>
    <property type="match status" value="1"/>
</dbReference>
<keyword evidence="3" id="KW-1185">Reference proteome</keyword>
<dbReference type="Proteomes" id="UP000011529">
    <property type="component" value="Unassembled WGS sequence"/>
</dbReference>
<dbReference type="SUPFAM" id="SSF51905">
    <property type="entry name" value="FAD/NAD(P)-binding domain"/>
    <property type="match status" value="1"/>
</dbReference>
<reference evidence="2" key="2">
    <citation type="journal article" date="2013" name="Mar. Genomics">
        <title>Expression of sulfatases in Rhodopirellula baltica and the diversity of sulfatases in the genus Rhodopirellula.</title>
        <authorList>
            <person name="Wegner C.E."/>
            <person name="Richter-Heitmann T."/>
            <person name="Klindworth A."/>
            <person name="Klockow C."/>
            <person name="Richter M."/>
            <person name="Achstetter T."/>
            <person name="Glockner F.O."/>
            <person name="Harder J."/>
        </authorList>
    </citation>
    <scope>NUCLEOTIDE SEQUENCE [LARGE SCALE GENOMIC DNA]</scope>
    <source>
        <strain evidence="2">6C</strain>
    </source>
</reference>
<reference evidence="2" key="1">
    <citation type="submission" date="2012-11" db="EMBL/GenBank/DDBJ databases">
        <title>Permanent draft genomes of Rhodopirellula europaea strain SH398 and 6C.</title>
        <authorList>
            <person name="Richter M."/>
            <person name="Richter-Heitmann T."/>
            <person name="Frank C."/>
            <person name="Harder J."/>
            <person name="Glockner F.O."/>
        </authorList>
    </citation>
    <scope>NUCLEOTIDE SEQUENCE</scope>
    <source>
        <strain evidence="2">6C</strain>
    </source>
</reference>
<dbReference type="InterPro" id="IPR050464">
    <property type="entry name" value="Zeta_carotene_desat/Oxidored"/>
</dbReference>
<dbReference type="InterPro" id="IPR036188">
    <property type="entry name" value="FAD/NAD-bd_sf"/>
</dbReference>
<proteinExistence type="predicted"/>
<dbReference type="RefSeq" id="WP_008653050.1">
    <property type="nucleotide sequence ID" value="NZ_ANMO01000011.1"/>
</dbReference>
<evidence type="ECO:0000259" key="1">
    <source>
        <dbReference type="Pfam" id="PF01593"/>
    </source>
</evidence>
<sequence length="562" mass="62144">MNSQPRRLRYTRRDLLSSVLGAGALACVGCDSLTSKWSGALPFSGSMLSPNREIGHRLRVPVAERFASQTDDISRHASCIIVGGGVAGLAAGYELLKSGVDDFLILELESSPGGTSKSTQYTSDSFGSLRAPWGAHYLPLPGTHNKPLRAFLRDCGVLNDDGEAAEQMLCRDPEERVWANGQWQYGLLPMRDATDQDVSQIERFQKEMSEFAQQTDASGKRWFVLPTSQASDDPECLALDQLSMTQWMQSREFDSPRLLWLVDHSCRDDYGLRADQTSAWAGIFYFASRMLDPSNSTESAPVLTWPEGNGFLVDQLTQRVGDRIEKNQAVLSISQTEAANYKLHSFDTQTQKQTNFTADSVILAVPQFIASQLLPASLGEIKQERIETARSFQYGSWLVANIVLKDRPKEAQPAMCWDNVRYQSASLGYVNAGHQTGRDHGGTVLTWYQALNTDNVAITRTELLNLTWEEAAEVVCSDLEVMHPDIRNQIETLDVMMWGHAMIQPTIGSRSNPLRAKASDPIGNLHFAASDLSGVALFEEAFDHGRRAAQAVAQSKVGRKST</sequence>
<dbReference type="AlphaFoldDB" id="M2AA03"/>